<dbReference type="PANTHER" id="PTHR28037:SF1">
    <property type="entry name" value="ALCOHOL O-ACETYLTRANSFERASE 1-RELATED"/>
    <property type="match status" value="1"/>
</dbReference>
<proteinExistence type="predicted"/>
<dbReference type="InterPro" id="IPR052058">
    <property type="entry name" value="Alcohol_O-acetyltransferase"/>
</dbReference>
<accession>A0AAD7C7G5</accession>
<organism evidence="1 2">
    <name type="scientific">Roridomyces roridus</name>
    <dbReference type="NCBI Taxonomy" id="1738132"/>
    <lineage>
        <taxon>Eukaryota</taxon>
        <taxon>Fungi</taxon>
        <taxon>Dikarya</taxon>
        <taxon>Basidiomycota</taxon>
        <taxon>Agaricomycotina</taxon>
        <taxon>Agaricomycetes</taxon>
        <taxon>Agaricomycetidae</taxon>
        <taxon>Agaricales</taxon>
        <taxon>Marasmiineae</taxon>
        <taxon>Mycenaceae</taxon>
        <taxon>Roridomyces</taxon>
    </lineage>
</organism>
<evidence type="ECO:0000313" key="2">
    <source>
        <dbReference type="Proteomes" id="UP001221142"/>
    </source>
</evidence>
<reference evidence="1" key="1">
    <citation type="submission" date="2023-03" db="EMBL/GenBank/DDBJ databases">
        <title>Massive genome expansion in bonnet fungi (Mycena s.s.) driven by repeated elements and novel gene families across ecological guilds.</title>
        <authorList>
            <consortium name="Lawrence Berkeley National Laboratory"/>
            <person name="Harder C.B."/>
            <person name="Miyauchi S."/>
            <person name="Viragh M."/>
            <person name="Kuo A."/>
            <person name="Thoen E."/>
            <person name="Andreopoulos B."/>
            <person name="Lu D."/>
            <person name="Skrede I."/>
            <person name="Drula E."/>
            <person name="Henrissat B."/>
            <person name="Morin E."/>
            <person name="Kohler A."/>
            <person name="Barry K."/>
            <person name="LaButti K."/>
            <person name="Morin E."/>
            <person name="Salamov A."/>
            <person name="Lipzen A."/>
            <person name="Mereny Z."/>
            <person name="Hegedus B."/>
            <person name="Baldrian P."/>
            <person name="Stursova M."/>
            <person name="Weitz H."/>
            <person name="Taylor A."/>
            <person name="Grigoriev I.V."/>
            <person name="Nagy L.G."/>
            <person name="Martin F."/>
            <person name="Kauserud H."/>
        </authorList>
    </citation>
    <scope>NUCLEOTIDE SEQUENCE</scope>
    <source>
        <strain evidence="1">9284</strain>
    </source>
</reference>
<dbReference type="InterPro" id="IPR010828">
    <property type="entry name" value="Atf2/Sli1-like"/>
</dbReference>
<name>A0AAD7C7G5_9AGAR</name>
<dbReference type="SUPFAM" id="SSF52777">
    <property type="entry name" value="CoA-dependent acyltransferases"/>
    <property type="match status" value="2"/>
</dbReference>
<dbReference type="PANTHER" id="PTHR28037">
    <property type="entry name" value="ALCOHOL O-ACETYLTRANSFERASE 1-RELATED"/>
    <property type="match status" value="1"/>
</dbReference>
<comment type="caution">
    <text evidence="1">The sequence shown here is derived from an EMBL/GenBank/DDBJ whole genome shotgun (WGS) entry which is preliminary data.</text>
</comment>
<dbReference type="Pfam" id="PF07247">
    <property type="entry name" value="AATase"/>
    <property type="match status" value="1"/>
</dbReference>
<gene>
    <name evidence="1" type="ORF">FB45DRAFT_999989</name>
</gene>
<dbReference type="InterPro" id="IPR023213">
    <property type="entry name" value="CAT-like_dom_sf"/>
</dbReference>
<sequence>MSGQKLRQLGNLEKFSVARVFLGLDTCIAMAAKYTTAENTPLTKEILFPALRTVVENHPILGVRVEGKHTSTDVAFFRLPSVDLSRVVQFSETNDVRAALERWFMRRFEDSVEDMPLWRVEVLSDNTVIFAMHHGAGDGISLSAFHKSLFRALQQPVYTESSDLVTVPDKPLAPPIEAIIDVRPSLWTTLDILFHALLPTYWNRDTYTWSGKPCPLTAFLQTQVRLLSFSPSQTDKFSQLCRSHNATVSSALYELSVSVLSRLVAQTPEGAKYQTVDVEFPISLRGVTGTPDDVFHYCASSYNSYPSLQGTAAEFSWSRAARVATTLKTQQTASVERLGFLSWVAGNYEKFMNGYLGRKRMVGLRISNAGRFVVEDKGPWRIGATFFGQCDSVIGPAIIMTVTGTPEGGLNFTFTWGKESVEGTFVEEFIGTFREVLLGL</sequence>
<dbReference type="GO" id="GO:0008080">
    <property type="term" value="F:N-acetyltransferase activity"/>
    <property type="evidence" value="ECO:0007669"/>
    <property type="project" value="TreeGrafter"/>
</dbReference>
<dbReference type="Proteomes" id="UP001221142">
    <property type="component" value="Unassembled WGS sequence"/>
</dbReference>
<keyword evidence="2" id="KW-1185">Reference proteome</keyword>
<dbReference type="AlphaFoldDB" id="A0AAD7C7G5"/>
<evidence type="ECO:0000313" key="1">
    <source>
        <dbReference type="EMBL" id="KAJ7641212.1"/>
    </source>
</evidence>
<protein>
    <submittedName>
        <fullName evidence="1">Alcohol acetyltransferase</fullName>
    </submittedName>
</protein>
<dbReference type="EMBL" id="JARKIF010000004">
    <property type="protein sequence ID" value="KAJ7641212.1"/>
    <property type="molecule type" value="Genomic_DNA"/>
</dbReference>
<dbReference type="Gene3D" id="3.30.559.10">
    <property type="entry name" value="Chloramphenicol acetyltransferase-like domain"/>
    <property type="match status" value="1"/>
</dbReference>